<feature type="compositionally biased region" description="Basic and acidic residues" evidence="5">
    <location>
        <begin position="309"/>
        <end position="326"/>
    </location>
</feature>
<feature type="region of interest" description="Disordered" evidence="5">
    <location>
        <begin position="198"/>
        <end position="229"/>
    </location>
</feature>
<comment type="subcellular location">
    <subcellularLocation>
        <location evidence="1">Membrane</location>
        <topology evidence="1">Single-pass membrane protein</topology>
    </subcellularLocation>
</comment>
<name>A0ABR1HUD3_9HYPO</name>
<keyword evidence="3 6" id="KW-1133">Transmembrane helix</keyword>
<feature type="compositionally biased region" description="Low complexity" evidence="5">
    <location>
        <begin position="125"/>
        <end position="152"/>
    </location>
</feature>
<organism evidence="7 8">
    <name type="scientific">Neonectria magnoliae</name>
    <dbReference type="NCBI Taxonomy" id="2732573"/>
    <lineage>
        <taxon>Eukaryota</taxon>
        <taxon>Fungi</taxon>
        <taxon>Dikarya</taxon>
        <taxon>Ascomycota</taxon>
        <taxon>Pezizomycotina</taxon>
        <taxon>Sordariomycetes</taxon>
        <taxon>Hypocreomycetidae</taxon>
        <taxon>Hypocreales</taxon>
        <taxon>Nectriaceae</taxon>
        <taxon>Neonectria</taxon>
    </lineage>
</organism>
<feature type="region of interest" description="Disordered" evidence="5">
    <location>
        <begin position="122"/>
        <end position="157"/>
    </location>
</feature>
<evidence type="ECO:0000256" key="2">
    <source>
        <dbReference type="ARBA" id="ARBA00022692"/>
    </source>
</evidence>
<dbReference type="EMBL" id="JAZAVK010000088">
    <property type="protein sequence ID" value="KAK7424815.1"/>
    <property type="molecule type" value="Genomic_DNA"/>
</dbReference>
<keyword evidence="4 6" id="KW-0472">Membrane</keyword>
<proteinExistence type="predicted"/>
<keyword evidence="8" id="KW-1185">Reference proteome</keyword>
<evidence type="ECO:0000313" key="8">
    <source>
        <dbReference type="Proteomes" id="UP001498421"/>
    </source>
</evidence>
<accession>A0ABR1HUD3</accession>
<dbReference type="InterPro" id="IPR051694">
    <property type="entry name" value="Immunoregulatory_rcpt-like"/>
</dbReference>
<evidence type="ECO:0000256" key="3">
    <source>
        <dbReference type="ARBA" id="ARBA00022989"/>
    </source>
</evidence>
<feature type="region of interest" description="Disordered" evidence="5">
    <location>
        <begin position="274"/>
        <end position="326"/>
    </location>
</feature>
<protein>
    <submittedName>
        <fullName evidence="7">Uncharacterized protein</fullName>
    </submittedName>
</protein>
<evidence type="ECO:0000256" key="4">
    <source>
        <dbReference type="ARBA" id="ARBA00023136"/>
    </source>
</evidence>
<feature type="transmembrane region" description="Helical" evidence="6">
    <location>
        <begin position="164"/>
        <end position="185"/>
    </location>
</feature>
<keyword evidence="2 6" id="KW-0812">Transmembrane</keyword>
<feature type="compositionally biased region" description="Polar residues" evidence="5">
    <location>
        <begin position="296"/>
        <end position="308"/>
    </location>
</feature>
<reference evidence="7 8" key="1">
    <citation type="journal article" date="2025" name="Microbiol. Resour. Announc.">
        <title>Draft genome sequences for Neonectria magnoliae and Neonectria punicea, canker pathogens of Liriodendron tulipifera and Acer saccharum in West Virginia.</title>
        <authorList>
            <person name="Petronek H.M."/>
            <person name="Kasson M.T."/>
            <person name="Metheny A.M."/>
            <person name="Stauder C.M."/>
            <person name="Lovett B."/>
            <person name="Lynch S.C."/>
            <person name="Garnas J.R."/>
            <person name="Kasson L.R."/>
            <person name="Stajich J.E."/>
        </authorList>
    </citation>
    <scope>NUCLEOTIDE SEQUENCE [LARGE SCALE GENOMIC DNA]</scope>
    <source>
        <strain evidence="7 8">NRRL 64651</strain>
    </source>
</reference>
<evidence type="ECO:0000256" key="5">
    <source>
        <dbReference type="SAM" id="MobiDB-lite"/>
    </source>
</evidence>
<dbReference type="PANTHER" id="PTHR15549">
    <property type="entry name" value="PAIRED IMMUNOGLOBULIN-LIKE TYPE 2 RECEPTOR"/>
    <property type="match status" value="1"/>
</dbReference>
<evidence type="ECO:0000256" key="1">
    <source>
        <dbReference type="ARBA" id="ARBA00004167"/>
    </source>
</evidence>
<evidence type="ECO:0000313" key="7">
    <source>
        <dbReference type="EMBL" id="KAK7424815.1"/>
    </source>
</evidence>
<sequence length="326" mass="34577">MSDSSDAASKYWQFSCPDEGNFYICEDNEAEFIGCCKSDPCGDNKGVCPDGELRTTSFDGDKYDELPPQVCDNGGLWYTCKFNNSPFMGCCIDNPCAEGSCARDKLAPAVLADSGKNREGILEPTGLSASTASSGSSSTATASEEASTSAAADDGDSGGLSTGAIAGIAAGAGVLALVILGFLIWKFCWVPRKRKQTQTARSSQQPEYPGAPGTFVTQQSPMSHYQPSFASTPTMVPHYPSGTSMDIYGKVSPQPATFDRPISTFSDVSSVPPRGYAQPYSPPPMHAVQEMDGATSVPQELSTGQEQQMVHDRTFSPRDNELGISR</sequence>
<gene>
    <name evidence="7" type="ORF">QQZ08_008444</name>
</gene>
<evidence type="ECO:0000256" key="6">
    <source>
        <dbReference type="SAM" id="Phobius"/>
    </source>
</evidence>
<dbReference type="Proteomes" id="UP001498421">
    <property type="component" value="Unassembled WGS sequence"/>
</dbReference>
<feature type="compositionally biased region" description="Polar residues" evidence="5">
    <location>
        <begin position="215"/>
        <end position="229"/>
    </location>
</feature>
<comment type="caution">
    <text evidence="7">The sequence shown here is derived from an EMBL/GenBank/DDBJ whole genome shotgun (WGS) entry which is preliminary data.</text>
</comment>